<reference evidence="1" key="1">
    <citation type="submission" date="2016-02" db="EMBL/GenBank/DDBJ databases">
        <title>WGS assembly of Manihot esculenta.</title>
        <authorList>
            <person name="Bredeson J.V."/>
            <person name="Prochnik S.E."/>
            <person name="Lyons J.B."/>
            <person name="Schmutz J."/>
            <person name="Grimwood J."/>
            <person name="Vrebalov J."/>
            <person name="Bart R.S."/>
            <person name="Amuge T."/>
            <person name="Ferguson M.E."/>
            <person name="Green R."/>
            <person name="Putnam N."/>
            <person name="Stites J."/>
            <person name="Rounsley S."/>
            <person name="Rokhsar D.S."/>
        </authorList>
    </citation>
    <scope>NUCLEOTIDE SEQUENCE [LARGE SCALE GENOMIC DNA]</scope>
    <source>
        <tissue evidence="1">Leaf</tissue>
    </source>
</reference>
<accession>A0A2C9W3N0</accession>
<organism evidence="1">
    <name type="scientific">Manihot esculenta</name>
    <name type="common">Cassava</name>
    <name type="synonym">Jatropha manihot</name>
    <dbReference type="NCBI Taxonomy" id="3983"/>
    <lineage>
        <taxon>Eukaryota</taxon>
        <taxon>Viridiplantae</taxon>
        <taxon>Streptophyta</taxon>
        <taxon>Embryophyta</taxon>
        <taxon>Tracheophyta</taxon>
        <taxon>Spermatophyta</taxon>
        <taxon>Magnoliopsida</taxon>
        <taxon>eudicotyledons</taxon>
        <taxon>Gunneridae</taxon>
        <taxon>Pentapetalae</taxon>
        <taxon>rosids</taxon>
        <taxon>fabids</taxon>
        <taxon>Malpighiales</taxon>
        <taxon>Euphorbiaceae</taxon>
        <taxon>Crotonoideae</taxon>
        <taxon>Manihoteae</taxon>
        <taxon>Manihot</taxon>
    </lineage>
</organism>
<dbReference type="EMBL" id="CM004389">
    <property type="protein sequence ID" value="OAY53637.1"/>
    <property type="molecule type" value="Genomic_DNA"/>
</dbReference>
<sequence>MGLFHYTIGPTLQLNGPLSEKDLAHGPLLLPYPLPILGT</sequence>
<proteinExistence type="predicted"/>
<evidence type="ECO:0000313" key="1">
    <source>
        <dbReference type="EMBL" id="OAY53637.1"/>
    </source>
</evidence>
<protein>
    <submittedName>
        <fullName evidence="1">Uncharacterized protein</fullName>
    </submittedName>
</protein>
<dbReference type="AlphaFoldDB" id="A0A2C9W3N0"/>
<gene>
    <name evidence="1" type="ORF">MANES_03G012000</name>
</gene>
<name>A0A2C9W3N0_MANES</name>